<sequence>MTETKESSDAVIDSEKVKILSTSPSSVRREISCSGDQQADTQHRASLNDVSGIGGVRRKQVANGANNEPFHADNSFYNMGFSLSPSDLERSWKHGRPSMNGSIPDNSLRRTKSECKISIHRNPVDISYIDKKFGPIPSETSYKKVLSWLPKYKREFLFPDLIAGFTISILHIPQGMAYGVLAGVKAENGLYVSFFPVLIYFLLGTSKHISVGTFAVISLMLSSAIYGSGAVISREINNAGQNSTISSNTGLELWPPTHLETATTLAVAVGFGRFL</sequence>
<feature type="transmembrane region" description="Helical" evidence="5">
    <location>
        <begin position="211"/>
        <end position="232"/>
    </location>
</feature>
<dbReference type="AlphaFoldDB" id="A0AAV4V308"/>
<comment type="subcellular location">
    <subcellularLocation>
        <location evidence="1">Membrane</location>
        <topology evidence="1">Multi-pass membrane protein</topology>
    </subcellularLocation>
</comment>
<protein>
    <submittedName>
        <fullName evidence="7">Solute carrier family 26 member 6</fullName>
    </submittedName>
</protein>
<reference evidence="7 8" key="1">
    <citation type="submission" date="2021-06" db="EMBL/GenBank/DDBJ databases">
        <title>Caerostris extrusa draft genome.</title>
        <authorList>
            <person name="Kono N."/>
            <person name="Arakawa K."/>
        </authorList>
    </citation>
    <scope>NUCLEOTIDE SEQUENCE [LARGE SCALE GENOMIC DNA]</scope>
</reference>
<gene>
    <name evidence="7" type="primary">Slc26a6</name>
    <name evidence="7" type="ORF">CEXT_431</name>
</gene>
<dbReference type="GO" id="GO:0016020">
    <property type="term" value="C:membrane"/>
    <property type="evidence" value="ECO:0007669"/>
    <property type="project" value="UniProtKB-SubCell"/>
</dbReference>
<feature type="transmembrane region" description="Helical" evidence="5">
    <location>
        <begin position="156"/>
        <end position="176"/>
    </location>
</feature>
<feature type="domain" description="SLC26A/SulP transporter" evidence="6">
    <location>
        <begin position="158"/>
        <end position="270"/>
    </location>
</feature>
<dbReference type="PANTHER" id="PTHR11814">
    <property type="entry name" value="SULFATE TRANSPORTER"/>
    <property type="match status" value="1"/>
</dbReference>
<keyword evidence="2 5" id="KW-0812">Transmembrane</keyword>
<comment type="caution">
    <text evidence="7">The sequence shown here is derived from an EMBL/GenBank/DDBJ whole genome shotgun (WGS) entry which is preliminary data.</text>
</comment>
<evidence type="ECO:0000313" key="8">
    <source>
        <dbReference type="Proteomes" id="UP001054945"/>
    </source>
</evidence>
<evidence type="ECO:0000256" key="2">
    <source>
        <dbReference type="ARBA" id="ARBA00022692"/>
    </source>
</evidence>
<feature type="transmembrane region" description="Helical" evidence="5">
    <location>
        <begin position="188"/>
        <end position="204"/>
    </location>
</feature>
<evidence type="ECO:0000256" key="3">
    <source>
        <dbReference type="ARBA" id="ARBA00022989"/>
    </source>
</evidence>
<dbReference type="EMBL" id="BPLR01013873">
    <property type="protein sequence ID" value="GIY64388.1"/>
    <property type="molecule type" value="Genomic_DNA"/>
</dbReference>
<keyword evidence="8" id="KW-1185">Reference proteome</keyword>
<dbReference type="Proteomes" id="UP001054945">
    <property type="component" value="Unassembled WGS sequence"/>
</dbReference>
<evidence type="ECO:0000259" key="6">
    <source>
        <dbReference type="Pfam" id="PF00916"/>
    </source>
</evidence>
<evidence type="ECO:0000256" key="4">
    <source>
        <dbReference type="ARBA" id="ARBA00023136"/>
    </source>
</evidence>
<keyword evidence="3 5" id="KW-1133">Transmembrane helix</keyword>
<name>A0AAV4V308_CAEEX</name>
<keyword evidence="4 5" id="KW-0472">Membrane</keyword>
<organism evidence="7 8">
    <name type="scientific">Caerostris extrusa</name>
    <name type="common">Bark spider</name>
    <name type="synonym">Caerostris bankana</name>
    <dbReference type="NCBI Taxonomy" id="172846"/>
    <lineage>
        <taxon>Eukaryota</taxon>
        <taxon>Metazoa</taxon>
        <taxon>Ecdysozoa</taxon>
        <taxon>Arthropoda</taxon>
        <taxon>Chelicerata</taxon>
        <taxon>Arachnida</taxon>
        <taxon>Araneae</taxon>
        <taxon>Araneomorphae</taxon>
        <taxon>Entelegynae</taxon>
        <taxon>Araneoidea</taxon>
        <taxon>Araneidae</taxon>
        <taxon>Caerostris</taxon>
    </lineage>
</organism>
<evidence type="ECO:0000313" key="7">
    <source>
        <dbReference type="EMBL" id="GIY64388.1"/>
    </source>
</evidence>
<evidence type="ECO:0000256" key="1">
    <source>
        <dbReference type="ARBA" id="ARBA00004141"/>
    </source>
</evidence>
<evidence type="ECO:0000256" key="5">
    <source>
        <dbReference type="SAM" id="Phobius"/>
    </source>
</evidence>
<dbReference type="InterPro" id="IPR011547">
    <property type="entry name" value="SLC26A/SulP_dom"/>
</dbReference>
<dbReference type="Pfam" id="PF00916">
    <property type="entry name" value="Sulfate_transp"/>
    <property type="match status" value="1"/>
</dbReference>
<dbReference type="InterPro" id="IPR001902">
    <property type="entry name" value="SLC26A/SulP_fam"/>
</dbReference>
<proteinExistence type="predicted"/>
<dbReference type="GO" id="GO:0055085">
    <property type="term" value="P:transmembrane transport"/>
    <property type="evidence" value="ECO:0007669"/>
    <property type="project" value="InterPro"/>
</dbReference>
<accession>A0AAV4V308</accession>